<evidence type="ECO:0000256" key="3">
    <source>
        <dbReference type="ARBA" id="ARBA00022833"/>
    </source>
</evidence>
<dbReference type="InterPro" id="IPR000433">
    <property type="entry name" value="Znf_ZZ"/>
</dbReference>
<name>W7TMZ7_9STRA</name>
<evidence type="ECO:0000259" key="6">
    <source>
        <dbReference type="PROSITE" id="PS50135"/>
    </source>
</evidence>
<dbReference type="Gene3D" id="3.30.60.90">
    <property type="match status" value="1"/>
</dbReference>
<dbReference type="SUPFAM" id="SSF57850">
    <property type="entry name" value="RING/U-box"/>
    <property type="match status" value="1"/>
</dbReference>
<dbReference type="Pfam" id="PF12937">
    <property type="entry name" value="F-box-like"/>
    <property type="match status" value="1"/>
</dbReference>
<proteinExistence type="predicted"/>
<keyword evidence="7" id="KW-0378">Hydrolase</keyword>
<evidence type="ECO:0000313" key="8">
    <source>
        <dbReference type="Proteomes" id="UP000019335"/>
    </source>
</evidence>
<evidence type="ECO:0000313" key="7">
    <source>
        <dbReference type="EMBL" id="EWM21786.1"/>
    </source>
</evidence>
<evidence type="ECO:0000256" key="1">
    <source>
        <dbReference type="ARBA" id="ARBA00022723"/>
    </source>
</evidence>
<dbReference type="Pfam" id="PF00569">
    <property type="entry name" value="ZZ"/>
    <property type="match status" value="1"/>
</dbReference>
<dbReference type="InterPro" id="IPR036047">
    <property type="entry name" value="F-box-like_dom_sf"/>
</dbReference>
<dbReference type="Proteomes" id="UP000019335">
    <property type="component" value="Unassembled WGS sequence"/>
</dbReference>
<dbReference type="InterPro" id="IPR001810">
    <property type="entry name" value="F-box_dom"/>
</dbReference>
<feature type="region of interest" description="Disordered" evidence="5">
    <location>
        <begin position="394"/>
        <end position="423"/>
    </location>
</feature>
<organism evidence="7 8">
    <name type="scientific">Nannochloropsis gaditana</name>
    <dbReference type="NCBI Taxonomy" id="72520"/>
    <lineage>
        <taxon>Eukaryota</taxon>
        <taxon>Sar</taxon>
        <taxon>Stramenopiles</taxon>
        <taxon>Ochrophyta</taxon>
        <taxon>Eustigmatophyceae</taxon>
        <taxon>Eustigmatales</taxon>
        <taxon>Monodopsidaceae</taxon>
        <taxon>Nannochloropsis</taxon>
    </lineage>
</organism>
<feature type="region of interest" description="Disordered" evidence="5">
    <location>
        <begin position="542"/>
        <end position="561"/>
    </location>
</feature>
<dbReference type="InterPro" id="IPR043145">
    <property type="entry name" value="Znf_ZZ_sf"/>
</dbReference>
<dbReference type="CDD" id="cd09917">
    <property type="entry name" value="F-box_SF"/>
    <property type="match status" value="1"/>
</dbReference>
<dbReference type="EMBL" id="AZIL01002361">
    <property type="protein sequence ID" value="EWM21786.1"/>
    <property type="molecule type" value="Genomic_DNA"/>
</dbReference>
<feature type="region of interest" description="Disordered" evidence="5">
    <location>
        <begin position="581"/>
        <end position="700"/>
    </location>
</feature>
<evidence type="ECO:0000256" key="4">
    <source>
        <dbReference type="PROSITE-ProRule" id="PRU00228"/>
    </source>
</evidence>
<dbReference type="InterPro" id="IPR008974">
    <property type="entry name" value="TRAF-like"/>
</dbReference>
<feature type="compositionally biased region" description="Basic and acidic residues" evidence="5">
    <location>
        <begin position="545"/>
        <end position="555"/>
    </location>
</feature>
<comment type="caution">
    <text evidence="7">The sequence shown here is derived from an EMBL/GenBank/DDBJ whole genome shotgun (WGS) entry which is preliminary data.</text>
</comment>
<feature type="compositionally biased region" description="Low complexity" evidence="5">
    <location>
        <begin position="677"/>
        <end position="689"/>
    </location>
</feature>
<feature type="domain" description="ZZ-type" evidence="6">
    <location>
        <begin position="1039"/>
        <end position="1110"/>
    </location>
</feature>
<feature type="compositionally biased region" description="Basic and acidic residues" evidence="5">
    <location>
        <begin position="649"/>
        <end position="661"/>
    </location>
</feature>
<protein>
    <submittedName>
        <fullName evidence="7">Ubiquitin carboxyl-terminal hydrolase</fullName>
    </submittedName>
</protein>
<dbReference type="Gene3D" id="1.20.1280.50">
    <property type="match status" value="1"/>
</dbReference>
<reference evidence="7 8" key="1">
    <citation type="journal article" date="2014" name="Mol. Plant">
        <title>Chromosome Scale Genome Assembly and Transcriptome Profiling of Nannochloropsis gaditana in Nitrogen Depletion.</title>
        <authorList>
            <person name="Corteggiani Carpinelli E."/>
            <person name="Telatin A."/>
            <person name="Vitulo N."/>
            <person name="Forcato C."/>
            <person name="D'Angelo M."/>
            <person name="Schiavon R."/>
            <person name="Vezzi A."/>
            <person name="Giacometti G.M."/>
            <person name="Morosinotto T."/>
            <person name="Valle G."/>
        </authorList>
    </citation>
    <scope>NUCLEOTIDE SEQUENCE [LARGE SCALE GENOMIC DNA]</scope>
    <source>
        <strain evidence="7 8">B-31</strain>
    </source>
</reference>
<dbReference type="GO" id="GO:0016787">
    <property type="term" value="F:hydrolase activity"/>
    <property type="evidence" value="ECO:0007669"/>
    <property type="project" value="UniProtKB-KW"/>
</dbReference>
<feature type="region of interest" description="Disordered" evidence="5">
    <location>
        <begin position="312"/>
        <end position="337"/>
    </location>
</feature>
<keyword evidence="8" id="KW-1185">Reference proteome</keyword>
<keyword evidence="1" id="KW-0479">Metal-binding</keyword>
<dbReference type="SUPFAM" id="SSF81383">
    <property type="entry name" value="F-box domain"/>
    <property type="match status" value="1"/>
</dbReference>
<dbReference type="SUPFAM" id="SSF49599">
    <property type="entry name" value="TRAF domain-like"/>
    <property type="match status" value="1"/>
</dbReference>
<dbReference type="PROSITE" id="PS01357">
    <property type="entry name" value="ZF_ZZ_1"/>
    <property type="match status" value="1"/>
</dbReference>
<accession>W7TMZ7</accession>
<keyword evidence="3" id="KW-0862">Zinc</keyword>
<dbReference type="OrthoDB" id="192247at2759"/>
<keyword evidence="2 4" id="KW-0863">Zinc-finger</keyword>
<gene>
    <name evidence="7" type="ORF">Naga_100065g16</name>
</gene>
<dbReference type="AlphaFoldDB" id="W7TMZ7"/>
<evidence type="ECO:0000256" key="5">
    <source>
        <dbReference type="SAM" id="MobiDB-lite"/>
    </source>
</evidence>
<dbReference type="PROSITE" id="PS50135">
    <property type="entry name" value="ZF_ZZ_2"/>
    <property type="match status" value="1"/>
</dbReference>
<evidence type="ECO:0000256" key="2">
    <source>
        <dbReference type="ARBA" id="ARBA00022771"/>
    </source>
</evidence>
<dbReference type="SMART" id="SM00256">
    <property type="entry name" value="FBOX"/>
    <property type="match status" value="1"/>
</dbReference>
<dbReference type="GO" id="GO:0008270">
    <property type="term" value="F:zinc ion binding"/>
    <property type="evidence" value="ECO:0007669"/>
    <property type="project" value="UniProtKB-KW"/>
</dbReference>
<sequence length="1126" mass="123138">MRTAGAAGDPVIEPSSPSHCLLPTHRHERGDTAAPFDPSFRLPTAVIHLVLSFLNGRELCICAQVCCELYECCDYPPLWEGAGRAAYPHAEKLGTTNLYSGEWKTLLRDRNRRDRSVLFEWEVTDCLRNTNRRFSPTFTLGAYSFQLIVDPSGNPYVPLAKPGVSVYLTCSPTQYMRGLAPSGRMCVDPAADEMPYLNPADSRAEDVWECAVAFTLAIVNQTGARRDLPWSSNLLHDRFRPHCREWGVHRLVSLRRLQDSANGYLSETGSIKVEACLRLACLSLKVFTSDGMREYAGFGLANVHAPAPAFSRGGTRSFLQPPPRPRHLASTDAFPPSPDTYTTSLLTTTTALDPVLAVPPLPSYAVLLPEADGMEEEMGEELGEESKEEAWGMETGEPVNSSPPFSPECTADRPRSNRPSPSCHPFPASTTPFWGYEVFQCMTVAAFRAILAKDLNLSSPNHLRLWIVTQPWADSPAAPRELIRTVPLPDHPALPDDFNYEELPLSVLEEHQTLAMALGAHMDCLDEVRVWAEVAGDGGLTVAEGGKEGGREKGKGPSGKALKTLVPVSREAELDISPQTLRMLPDPTDPVQYMDAVEDRGDGGFGRGGDGAVEEQGIPESEPDQGVLGMSSASAAQARQMPTRGGATGEKEFEGDARDDPGVPCDTTESGQDVATAPALDSSSLSPLSEGDSQIAAGSMAPPESPTFILLFFKRLVPAFPVGPGKLGSSAIPATGASLEFSSHALLPIDTPVHALFTFMASEMLPRGGMGKSGQTNAERNMLATADPGIAPMVSGSSAAMLRCLVETPPNNWQPASAGSERAKGRISSLWSDRKENGSFIYMGDNRYGGKDKDSLHVELGEADSPRGEQLGREEGARSVRFRCLNYHPTKTISDLRLENGHILSFFQAGQEDLIQHVYCSMAQNLLRTAAAIYDWTGPSAKVEETPCPINVTLHQRHDYVPGNFPRVSSLSTAPWLAPWPSAMCLRPRGSRLRPRLTLETVVDLFEKVGNQRFRVRNTFFEQEHTVARQTLDYGYGRHLGFCCDRCGELDFTGPRYKCCACQDFDLCHDCHLLPVEGHRYRFKGRSWAREEFSGHTDAHAMVCLQPIPSTLAMLRRFSVKKSAEV</sequence>
<dbReference type="Gene3D" id="2.60.210.10">
    <property type="entry name" value="Apoptosis, Tumor Necrosis Factor Receptor Associated Protein 2, Chain A"/>
    <property type="match status" value="1"/>
</dbReference>